<feature type="domain" description="Aminoacyl-transfer RNA synthetases class-II family profile" evidence="7">
    <location>
        <begin position="19"/>
        <end position="338"/>
    </location>
</feature>
<dbReference type="GO" id="GO:0005524">
    <property type="term" value="F:ATP binding"/>
    <property type="evidence" value="ECO:0007669"/>
    <property type="project" value="UniProtKB-KW"/>
</dbReference>
<organism evidence="8 9">
    <name type="scientific">Trypanosoma rangeli SC58</name>
    <dbReference type="NCBI Taxonomy" id="429131"/>
    <lineage>
        <taxon>Eukaryota</taxon>
        <taxon>Discoba</taxon>
        <taxon>Euglenozoa</taxon>
        <taxon>Kinetoplastea</taxon>
        <taxon>Metakinetoplastina</taxon>
        <taxon>Trypanosomatida</taxon>
        <taxon>Trypanosomatidae</taxon>
        <taxon>Trypanosoma</taxon>
        <taxon>Herpetosoma</taxon>
    </lineage>
</organism>
<dbReference type="GO" id="GO:0004071">
    <property type="term" value="F:aspartate-ammonia ligase activity"/>
    <property type="evidence" value="ECO:0007669"/>
    <property type="project" value="InterPro"/>
</dbReference>
<accession>A0A061IXV5</accession>
<dbReference type="PANTHER" id="PTHR30073">
    <property type="entry name" value="ASPARTATE--AMMONIA LIGASE"/>
    <property type="match status" value="1"/>
</dbReference>
<dbReference type="AlphaFoldDB" id="A0A061IXV5"/>
<keyword evidence="1" id="KW-0963">Cytoplasm</keyword>
<dbReference type="OrthoDB" id="35878at2759"/>
<dbReference type="PANTHER" id="PTHR30073:SF5">
    <property type="entry name" value="ASPARTATE--AMMONIA LIGASE"/>
    <property type="match status" value="1"/>
</dbReference>
<dbReference type="InterPro" id="IPR045864">
    <property type="entry name" value="aa-tRNA-synth_II/BPL/LPL"/>
</dbReference>
<dbReference type="PROSITE" id="PS50862">
    <property type="entry name" value="AA_TRNA_LIGASE_II"/>
    <property type="match status" value="1"/>
</dbReference>
<keyword evidence="4" id="KW-0547">Nucleotide-binding</keyword>
<dbReference type="Proteomes" id="UP000031737">
    <property type="component" value="Unassembled WGS sequence"/>
</dbReference>
<evidence type="ECO:0000313" key="8">
    <source>
        <dbReference type="EMBL" id="ESL06905.1"/>
    </source>
</evidence>
<evidence type="ECO:0000256" key="3">
    <source>
        <dbReference type="ARBA" id="ARBA00022605"/>
    </source>
</evidence>
<dbReference type="PIRSF" id="PIRSF001555">
    <property type="entry name" value="Asp_ammon_ligase"/>
    <property type="match status" value="1"/>
</dbReference>
<evidence type="ECO:0000256" key="4">
    <source>
        <dbReference type="ARBA" id="ARBA00022741"/>
    </source>
</evidence>
<evidence type="ECO:0000256" key="5">
    <source>
        <dbReference type="ARBA" id="ARBA00022840"/>
    </source>
</evidence>
<keyword evidence="9" id="KW-1185">Reference proteome</keyword>
<dbReference type="InterPro" id="IPR004618">
    <property type="entry name" value="AsnA"/>
</dbReference>
<dbReference type="Pfam" id="PF03590">
    <property type="entry name" value="AsnA"/>
    <property type="match status" value="1"/>
</dbReference>
<dbReference type="SUPFAM" id="SSF55681">
    <property type="entry name" value="Class II aaRS and biotin synthetases"/>
    <property type="match status" value="1"/>
</dbReference>
<keyword evidence="2" id="KW-0436">Ligase</keyword>
<dbReference type="VEuPathDB" id="TriTrypDB:TRSC58_05413"/>
<keyword evidence="5" id="KW-0067">ATP-binding</keyword>
<evidence type="ECO:0000259" key="7">
    <source>
        <dbReference type="PROSITE" id="PS50862"/>
    </source>
</evidence>
<evidence type="ECO:0000256" key="2">
    <source>
        <dbReference type="ARBA" id="ARBA00022598"/>
    </source>
</evidence>
<dbReference type="GO" id="GO:0006529">
    <property type="term" value="P:asparagine biosynthetic process"/>
    <property type="evidence" value="ECO:0007669"/>
    <property type="project" value="UniProtKB-KW"/>
</dbReference>
<evidence type="ECO:0000256" key="1">
    <source>
        <dbReference type="ARBA" id="ARBA00022490"/>
    </source>
</evidence>
<dbReference type="Gene3D" id="3.30.930.10">
    <property type="entry name" value="Bira Bifunctional Protein, Domain 2"/>
    <property type="match status" value="1"/>
</dbReference>
<dbReference type="NCBIfam" id="TIGR00669">
    <property type="entry name" value="asnA"/>
    <property type="match status" value="1"/>
</dbReference>
<protein>
    <submittedName>
        <fullName evidence="8">Asparagine synthetase A</fullName>
    </submittedName>
</protein>
<keyword evidence="3" id="KW-0028">Amino-acid biosynthesis</keyword>
<gene>
    <name evidence="8" type="ORF">TRSC58_05413</name>
</gene>
<comment type="caution">
    <text evidence="8">The sequence shown here is derived from an EMBL/GenBank/DDBJ whole genome shotgun (WGS) entry which is preliminary data.</text>
</comment>
<reference evidence="8 9" key="1">
    <citation type="submission" date="2013-07" db="EMBL/GenBank/DDBJ databases">
        <authorList>
            <person name="Stoco P.H."/>
            <person name="Wagner G."/>
            <person name="Gerber A."/>
            <person name="Zaha A."/>
            <person name="Thompson C."/>
            <person name="Bartholomeu D.C."/>
            <person name="Luckemeyer D.D."/>
            <person name="Bahia D."/>
            <person name="Loreto E."/>
            <person name="Prestes E.B."/>
            <person name="Lima F.M."/>
            <person name="Rodrigues-Luiz G."/>
            <person name="Vallejo G.A."/>
            <person name="Filho J.F."/>
            <person name="Monteiro K.M."/>
            <person name="Tyler K.M."/>
            <person name="de Almeida L.G."/>
            <person name="Ortiz M.F."/>
            <person name="Siervo M.A."/>
            <person name="de Moraes M.H."/>
            <person name="Cunha O.L."/>
            <person name="Mendonca-Neto R."/>
            <person name="Silva R."/>
            <person name="Teixeira S.M."/>
            <person name="Murta S.M."/>
            <person name="Sincero T.C."/>
            <person name="Mendes T.A."/>
            <person name="Urmenyi T.P."/>
            <person name="Silva V.G."/>
            <person name="da Rocha W.D."/>
            <person name="Andersson B."/>
            <person name="Romanha A.J."/>
            <person name="Steindel M."/>
            <person name="de Vasconcelos A.T."/>
            <person name="Grisard E.C."/>
        </authorList>
    </citation>
    <scope>NUCLEOTIDE SEQUENCE [LARGE SCALE GENOMIC DNA]</scope>
    <source>
        <strain evidence="8 9">SC58</strain>
    </source>
</reference>
<name>A0A061IXV5_TRYRA</name>
<dbReference type="EMBL" id="AUPL01005413">
    <property type="protein sequence ID" value="ESL06905.1"/>
    <property type="molecule type" value="Genomic_DNA"/>
</dbReference>
<dbReference type="InterPro" id="IPR006195">
    <property type="entry name" value="aa-tRNA-synth_II"/>
</dbReference>
<proteinExistence type="predicted"/>
<sequence>MSSEDPAAFIQLQLQIATIKRVFSDALAKELNLVEVQAPILSRVGDGTQDNLCGHEKAVQVRVKNIPDATFEVVHSLAKWKRQTLGDHKFPIGQGIYVHMKALRVEDDLDNVHSVFVDQWDWELVMPPRERNLAFLRSIVQRVYAAMRQAEEVICAMFNLNSVLPESIQFFHAEQLLRMYPDMSPKERERAIVKQYGAVFLIGIGGRLSSGECHDMRAPDYDDWSSPVDASDSGFPSGHPTMNFLESLQGLNGDILVYNPVLDDVLELSSMGIRVDAETLKHQLALLSNEERLQYDWHKRLLAGEFPQTIGGGIGQSRLIMLLLQKNHIGEVQCSVWPNDVKANNSIL</sequence>
<dbReference type="GO" id="GO:0005829">
    <property type="term" value="C:cytosol"/>
    <property type="evidence" value="ECO:0007669"/>
    <property type="project" value="TreeGrafter"/>
</dbReference>
<keyword evidence="6" id="KW-0061">Asparagine biosynthesis</keyword>
<evidence type="ECO:0000256" key="6">
    <source>
        <dbReference type="ARBA" id="ARBA00022888"/>
    </source>
</evidence>
<evidence type="ECO:0000313" key="9">
    <source>
        <dbReference type="Proteomes" id="UP000031737"/>
    </source>
</evidence>